<protein>
    <recommendedName>
        <fullName evidence="8">FHA domain-containing protein</fullName>
    </recommendedName>
</protein>
<dbReference type="CDD" id="cd16495">
    <property type="entry name" value="RING_CH-C4HC3_MARCH"/>
    <property type="match status" value="1"/>
</dbReference>
<feature type="compositionally biased region" description="Basic and acidic residues" evidence="4">
    <location>
        <begin position="541"/>
        <end position="550"/>
    </location>
</feature>
<dbReference type="InterPro" id="IPR008984">
    <property type="entry name" value="SMAD_FHA_dom_sf"/>
</dbReference>
<reference evidence="7" key="1">
    <citation type="submission" date="2021-01" db="EMBL/GenBank/DDBJ databases">
        <authorList>
            <person name="Corre E."/>
            <person name="Pelletier E."/>
            <person name="Niang G."/>
            <person name="Scheremetjew M."/>
            <person name="Finn R."/>
            <person name="Kale V."/>
            <person name="Holt S."/>
            <person name="Cochrane G."/>
            <person name="Meng A."/>
            <person name="Brown T."/>
            <person name="Cohen L."/>
        </authorList>
    </citation>
    <scope>NUCLEOTIDE SEQUENCE</scope>
    <source>
        <strain evidence="7">CCMP3107</strain>
    </source>
</reference>
<feature type="domain" description="FHA" evidence="5">
    <location>
        <begin position="359"/>
        <end position="403"/>
    </location>
</feature>
<dbReference type="InterPro" id="IPR000253">
    <property type="entry name" value="FHA_dom"/>
</dbReference>
<feature type="compositionally biased region" description="Polar residues" evidence="4">
    <location>
        <begin position="1"/>
        <end position="10"/>
    </location>
</feature>
<dbReference type="SMART" id="SM00240">
    <property type="entry name" value="FHA"/>
    <property type="match status" value="1"/>
</dbReference>
<evidence type="ECO:0000256" key="3">
    <source>
        <dbReference type="ARBA" id="ARBA00022833"/>
    </source>
</evidence>
<dbReference type="GO" id="GO:0008270">
    <property type="term" value="F:zinc ion binding"/>
    <property type="evidence" value="ECO:0007669"/>
    <property type="project" value="UniProtKB-KW"/>
</dbReference>
<evidence type="ECO:0000313" key="7">
    <source>
        <dbReference type="EMBL" id="CAE0650947.1"/>
    </source>
</evidence>
<feature type="region of interest" description="Disordered" evidence="4">
    <location>
        <begin position="1"/>
        <end position="21"/>
    </location>
</feature>
<proteinExistence type="predicted"/>
<accession>A0A7S4DHT1</accession>
<feature type="compositionally biased region" description="Basic and acidic residues" evidence="4">
    <location>
        <begin position="604"/>
        <end position="614"/>
    </location>
</feature>
<evidence type="ECO:0000256" key="4">
    <source>
        <dbReference type="SAM" id="MobiDB-lite"/>
    </source>
</evidence>
<dbReference type="PANTHER" id="PTHR46210:SF1">
    <property type="entry name" value="FHA DOMAIN-CONTAINING PROTEIN"/>
    <property type="match status" value="1"/>
</dbReference>
<dbReference type="SUPFAM" id="SSF49879">
    <property type="entry name" value="SMAD/FHA domain"/>
    <property type="match status" value="1"/>
</dbReference>
<dbReference type="Gene3D" id="2.60.200.20">
    <property type="match status" value="1"/>
</dbReference>
<dbReference type="PANTHER" id="PTHR46210">
    <property type="entry name" value="FHA DOMAIN-CONTAINING PROTEIN"/>
    <property type="match status" value="1"/>
</dbReference>
<evidence type="ECO:0000259" key="5">
    <source>
        <dbReference type="PROSITE" id="PS50006"/>
    </source>
</evidence>
<feature type="compositionally biased region" description="Gly residues" evidence="4">
    <location>
        <begin position="490"/>
        <end position="502"/>
    </location>
</feature>
<dbReference type="SUPFAM" id="SSF57850">
    <property type="entry name" value="RING/U-box"/>
    <property type="match status" value="1"/>
</dbReference>
<evidence type="ECO:0000259" key="6">
    <source>
        <dbReference type="PROSITE" id="PS51292"/>
    </source>
</evidence>
<dbReference type="SMART" id="SM00744">
    <property type="entry name" value="RINGv"/>
    <property type="match status" value="1"/>
</dbReference>
<name>A0A7S4DHT1_HETAK</name>
<dbReference type="Gene3D" id="3.30.40.10">
    <property type="entry name" value="Zinc/RING finger domain, C3HC4 (zinc finger)"/>
    <property type="match status" value="1"/>
</dbReference>
<dbReference type="PROSITE" id="PS51292">
    <property type="entry name" value="ZF_RING_CH"/>
    <property type="match status" value="1"/>
</dbReference>
<evidence type="ECO:0008006" key="8">
    <source>
        <dbReference type="Google" id="ProtNLM"/>
    </source>
</evidence>
<feature type="compositionally biased region" description="Low complexity" evidence="4">
    <location>
        <begin position="623"/>
        <end position="632"/>
    </location>
</feature>
<feature type="compositionally biased region" description="Gly residues" evidence="4">
    <location>
        <begin position="526"/>
        <end position="537"/>
    </location>
</feature>
<dbReference type="InterPro" id="IPR011016">
    <property type="entry name" value="Znf_RING-CH"/>
</dbReference>
<sequence length="632" mass="67532">MGNKTSSIGKTSEGRDYAVDNDQEKDSSQLGWVNIKASLAGRYADMEKVKIQTNKVFANGLIIQGGAYVPYRQGIDIGSEFESKLEKVIPRWYLPDPRATQLLITPAKDCFWVVSAPEVFSRHSGTCRILGDKDHSSELQQLKLGMFLRLGSVGLVVSEIHTGGGPEGQKILQDEELRCLKEAAIAMKQRIRNTGPAPTATENVDNSDADSIASSGCLSNSYHGATSTPVALQCYMCFDGTEEDDNPLVAPCECKGDTRYVHLKCLQRWHVSSNGNQVCVVCNQNGAHVCSVCKAPYKTHVILKDGTTSDLLRPSLNPPYICFTVVTQHQNSDDLFSTKYQLSFDTVLNRSRTQSTRGLVIGRSHHCDMILDYRTVSTHHAVVRYANGNFFFMDLRSSNGSLLYLQEPIQLKYGATVRLRWGRSTIALKAARTLRSQIAHHCLKLKGGSGGGEGTDNSCDEEDQRLDFLRELASWKNLTPDSSLQATGSRGAGGGAPGGGTPRLGLTAPPPGGGRGALTLPQLYGPGSGPGPSGGAPGILPEKDRQEPKSGEPPGGPGEATNNSPESAMASFLGALSAQALGRQGTGEVQGVELPQPAVGEPKVGSEEEKRAGDDAAADDSQPDAADSSAKS</sequence>
<evidence type="ECO:0000256" key="2">
    <source>
        <dbReference type="ARBA" id="ARBA00022771"/>
    </source>
</evidence>
<keyword evidence="3" id="KW-0862">Zinc</keyword>
<dbReference type="AlphaFoldDB" id="A0A7S4DHT1"/>
<dbReference type="Pfam" id="PF00498">
    <property type="entry name" value="FHA"/>
    <property type="match status" value="1"/>
</dbReference>
<keyword evidence="1" id="KW-0479">Metal-binding</keyword>
<feature type="compositionally biased region" description="Basic and acidic residues" evidence="4">
    <location>
        <begin position="12"/>
        <end position="21"/>
    </location>
</feature>
<dbReference type="Pfam" id="PF12906">
    <property type="entry name" value="RINGv"/>
    <property type="match status" value="1"/>
</dbReference>
<gene>
    <name evidence="7" type="ORF">HAKA00212_LOCUS25255</name>
</gene>
<evidence type="ECO:0000256" key="1">
    <source>
        <dbReference type="ARBA" id="ARBA00022723"/>
    </source>
</evidence>
<keyword evidence="2" id="KW-0863">Zinc-finger</keyword>
<dbReference type="InterPro" id="IPR013083">
    <property type="entry name" value="Znf_RING/FYVE/PHD"/>
</dbReference>
<organism evidence="7">
    <name type="scientific">Heterosigma akashiwo</name>
    <name type="common">Chromophytic alga</name>
    <name type="synonym">Heterosigma carterae</name>
    <dbReference type="NCBI Taxonomy" id="2829"/>
    <lineage>
        <taxon>Eukaryota</taxon>
        <taxon>Sar</taxon>
        <taxon>Stramenopiles</taxon>
        <taxon>Ochrophyta</taxon>
        <taxon>Raphidophyceae</taxon>
        <taxon>Chattonellales</taxon>
        <taxon>Chattonellaceae</taxon>
        <taxon>Heterosigma</taxon>
    </lineage>
</organism>
<dbReference type="CDD" id="cd00060">
    <property type="entry name" value="FHA"/>
    <property type="match status" value="1"/>
</dbReference>
<feature type="region of interest" description="Disordered" evidence="4">
    <location>
        <begin position="479"/>
        <end position="632"/>
    </location>
</feature>
<feature type="domain" description="RING-CH-type" evidence="6">
    <location>
        <begin position="226"/>
        <end position="300"/>
    </location>
</feature>
<dbReference type="EMBL" id="HBIU01058012">
    <property type="protein sequence ID" value="CAE0650947.1"/>
    <property type="molecule type" value="Transcribed_RNA"/>
</dbReference>
<dbReference type="PROSITE" id="PS50006">
    <property type="entry name" value="FHA_DOMAIN"/>
    <property type="match status" value="1"/>
</dbReference>